<gene>
    <name evidence="1" type="ORF">Tco_0726627</name>
    <name evidence="2" type="ORF">Tco_0890721</name>
</gene>
<dbReference type="EMBL" id="BQNB010010398">
    <property type="protein sequence ID" value="GJS76746.1"/>
    <property type="molecule type" value="Genomic_DNA"/>
</dbReference>
<comment type="caution">
    <text evidence="1">The sequence shown here is derived from an EMBL/GenBank/DDBJ whole genome shotgun (WGS) entry which is preliminary data.</text>
</comment>
<accession>A0ABQ4YH24</accession>
<evidence type="ECO:0000313" key="1">
    <source>
        <dbReference type="EMBL" id="GJS76746.1"/>
    </source>
</evidence>
<protein>
    <submittedName>
        <fullName evidence="1">Uncharacterized protein</fullName>
    </submittedName>
</protein>
<dbReference type="Proteomes" id="UP001151760">
    <property type="component" value="Unassembled WGS sequence"/>
</dbReference>
<dbReference type="EMBL" id="BQNB010013833">
    <property type="protein sequence ID" value="GJT20784.1"/>
    <property type="molecule type" value="Genomic_DNA"/>
</dbReference>
<proteinExistence type="predicted"/>
<evidence type="ECO:0000313" key="3">
    <source>
        <dbReference type="Proteomes" id="UP001151760"/>
    </source>
</evidence>
<keyword evidence="3" id="KW-1185">Reference proteome</keyword>
<organism evidence="1 3">
    <name type="scientific">Tanacetum coccineum</name>
    <dbReference type="NCBI Taxonomy" id="301880"/>
    <lineage>
        <taxon>Eukaryota</taxon>
        <taxon>Viridiplantae</taxon>
        <taxon>Streptophyta</taxon>
        <taxon>Embryophyta</taxon>
        <taxon>Tracheophyta</taxon>
        <taxon>Spermatophyta</taxon>
        <taxon>Magnoliopsida</taxon>
        <taxon>eudicotyledons</taxon>
        <taxon>Gunneridae</taxon>
        <taxon>Pentapetalae</taxon>
        <taxon>asterids</taxon>
        <taxon>campanulids</taxon>
        <taxon>Asterales</taxon>
        <taxon>Asteraceae</taxon>
        <taxon>Asteroideae</taxon>
        <taxon>Anthemideae</taxon>
        <taxon>Anthemidinae</taxon>
        <taxon>Tanacetum</taxon>
    </lineage>
</organism>
<reference evidence="1" key="2">
    <citation type="submission" date="2022-01" db="EMBL/GenBank/DDBJ databases">
        <authorList>
            <person name="Yamashiro T."/>
            <person name="Shiraishi A."/>
            <person name="Satake H."/>
            <person name="Nakayama K."/>
        </authorList>
    </citation>
    <scope>NUCLEOTIDE SEQUENCE</scope>
</reference>
<reference evidence="1" key="1">
    <citation type="journal article" date="2022" name="Int. J. Mol. Sci.">
        <title>Draft Genome of Tanacetum Coccineum: Genomic Comparison of Closely Related Tanacetum-Family Plants.</title>
        <authorList>
            <person name="Yamashiro T."/>
            <person name="Shiraishi A."/>
            <person name="Nakayama K."/>
            <person name="Satake H."/>
        </authorList>
    </citation>
    <scope>NUCLEOTIDE SEQUENCE</scope>
</reference>
<evidence type="ECO:0000313" key="2">
    <source>
        <dbReference type="EMBL" id="GJT20784.1"/>
    </source>
</evidence>
<sequence length="66" mass="7164">MGAKDCCLMGLRKKRCGANWNEGGLSKEGYGARWKLMKVVLGVVVAAAEVGQQGHHVASFETKKWS</sequence>
<name>A0ABQ4YH24_9ASTR</name>